<name>A0A212K2P4_9BACT</name>
<protein>
    <submittedName>
        <fullName evidence="1">Uncharacterized protein</fullName>
    </submittedName>
</protein>
<dbReference type="AlphaFoldDB" id="A0A212K2P4"/>
<accession>A0A212K2P4</accession>
<reference evidence="1" key="1">
    <citation type="submission" date="2016-04" db="EMBL/GenBank/DDBJ databases">
        <authorList>
            <person name="Evans L.H."/>
            <person name="Alamgir A."/>
            <person name="Owens N."/>
            <person name="Weber N.D."/>
            <person name="Virtaneva K."/>
            <person name="Barbian K."/>
            <person name="Babar A."/>
            <person name="Rosenke K."/>
        </authorList>
    </citation>
    <scope>NUCLEOTIDE SEQUENCE</scope>
    <source>
        <strain evidence="1">86-1</strain>
    </source>
</reference>
<gene>
    <name evidence="1" type="ORF">KL86DYS1_31257</name>
</gene>
<sequence length="48" mass="5188">MPASCRALRNKGSSQENNIRAKLNIDCVYKVASTDGMSCGGYAFYPKA</sequence>
<evidence type="ECO:0000313" key="1">
    <source>
        <dbReference type="EMBL" id="SBW05994.1"/>
    </source>
</evidence>
<dbReference type="EMBL" id="FLUM01000003">
    <property type="protein sequence ID" value="SBW05994.1"/>
    <property type="molecule type" value="Genomic_DNA"/>
</dbReference>
<organism evidence="1">
    <name type="scientific">uncultured Dysgonomonas sp</name>
    <dbReference type="NCBI Taxonomy" id="206096"/>
    <lineage>
        <taxon>Bacteria</taxon>
        <taxon>Pseudomonadati</taxon>
        <taxon>Bacteroidota</taxon>
        <taxon>Bacteroidia</taxon>
        <taxon>Bacteroidales</taxon>
        <taxon>Dysgonomonadaceae</taxon>
        <taxon>Dysgonomonas</taxon>
        <taxon>environmental samples</taxon>
    </lineage>
</organism>
<proteinExistence type="predicted"/>